<reference evidence="1 2" key="1">
    <citation type="submission" date="2015-10" db="EMBL/GenBank/DDBJ databases">
        <title>Full genome of DAOMC 229536 Phialocephala scopiformis, a fungal endophyte of spruce producing the potent anti-insectan compound rugulosin.</title>
        <authorList>
            <consortium name="DOE Joint Genome Institute"/>
            <person name="Walker A.K."/>
            <person name="Frasz S.L."/>
            <person name="Seifert K.A."/>
            <person name="Miller J.D."/>
            <person name="Mondo S.J."/>
            <person name="Labutti K."/>
            <person name="Lipzen A."/>
            <person name="Dockter R."/>
            <person name="Kennedy M."/>
            <person name="Grigoriev I.V."/>
            <person name="Spatafora J.W."/>
        </authorList>
    </citation>
    <scope>NUCLEOTIDE SEQUENCE [LARGE SCALE GENOMIC DNA]</scope>
    <source>
        <strain evidence="1 2">CBS 120377</strain>
    </source>
</reference>
<sequence length="195" mass="22625">MGIIQEDMPGKSLEDLPEELAEELLEEHVTLEVRLLRAQMALPRISEPYCIPQDNFDRVVNVDTILAELQRCGVTLAETELHEKTVEIFKYARKLFAALVCEGFGECILDFLEEGLCDEDMPFVRLELGGWDHRSRGAPFPILESRRYKGKALKCVATGKWTRYHLANFSSQQWWVLAPEEQEKARAEERQRWEE</sequence>
<organism evidence="1 2">
    <name type="scientific">Mollisia scopiformis</name>
    <name type="common">Conifer needle endophyte fungus</name>
    <name type="synonym">Phialocephala scopiformis</name>
    <dbReference type="NCBI Taxonomy" id="149040"/>
    <lineage>
        <taxon>Eukaryota</taxon>
        <taxon>Fungi</taxon>
        <taxon>Dikarya</taxon>
        <taxon>Ascomycota</taxon>
        <taxon>Pezizomycotina</taxon>
        <taxon>Leotiomycetes</taxon>
        <taxon>Helotiales</taxon>
        <taxon>Mollisiaceae</taxon>
        <taxon>Mollisia</taxon>
    </lineage>
</organism>
<protein>
    <submittedName>
        <fullName evidence="1">Uncharacterized protein</fullName>
    </submittedName>
</protein>
<keyword evidence="2" id="KW-1185">Reference proteome</keyword>
<dbReference type="KEGG" id="psco:LY89DRAFT_142003"/>
<name>A0A194X2W8_MOLSC</name>
<dbReference type="RefSeq" id="XP_018068881.1">
    <property type="nucleotide sequence ID" value="XM_018205321.1"/>
</dbReference>
<proteinExistence type="predicted"/>
<dbReference type="OrthoDB" id="1046782at2759"/>
<gene>
    <name evidence="1" type="ORF">LY89DRAFT_142003</name>
</gene>
<dbReference type="EMBL" id="KQ947420">
    <property type="protein sequence ID" value="KUJ14526.1"/>
    <property type="molecule type" value="Genomic_DNA"/>
</dbReference>
<dbReference type="AlphaFoldDB" id="A0A194X2W8"/>
<dbReference type="InParanoid" id="A0A194X2W8"/>
<accession>A0A194X2W8</accession>
<evidence type="ECO:0000313" key="2">
    <source>
        <dbReference type="Proteomes" id="UP000070700"/>
    </source>
</evidence>
<dbReference type="GeneID" id="28815047"/>
<dbReference type="Proteomes" id="UP000070700">
    <property type="component" value="Unassembled WGS sequence"/>
</dbReference>
<evidence type="ECO:0000313" key="1">
    <source>
        <dbReference type="EMBL" id="KUJ14526.1"/>
    </source>
</evidence>